<evidence type="ECO:0000313" key="2">
    <source>
        <dbReference type="EMBL" id="TLS52242.1"/>
    </source>
</evidence>
<dbReference type="InterPro" id="IPR004038">
    <property type="entry name" value="Ribosomal_eL8/eL30/eS12/Gad45"/>
</dbReference>
<dbReference type="Gene3D" id="3.30.1330.30">
    <property type="match status" value="1"/>
</dbReference>
<comment type="caution">
    <text evidence="2">The sequence shown here is derived from an EMBL/GenBank/DDBJ whole genome shotgun (WGS) entry which is preliminary data.</text>
</comment>
<proteinExistence type="predicted"/>
<keyword evidence="2" id="KW-0687">Ribonucleoprotein</keyword>
<dbReference type="Pfam" id="PF01248">
    <property type="entry name" value="Ribosomal_L7Ae"/>
    <property type="match status" value="1"/>
</dbReference>
<dbReference type="SUPFAM" id="SSF55315">
    <property type="entry name" value="L30e-like"/>
    <property type="match status" value="1"/>
</dbReference>
<dbReference type="RefSeq" id="WP_138193899.1">
    <property type="nucleotide sequence ID" value="NZ_VCIW01000005.1"/>
</dbReference>
<dbReference type="AlphaFoldDB" id="A0A5R9G753"/>
<sequence length="109" mass="12094">MNDRERTLSYLGLALRAGKLESGDEGVMKAVRSRTALLVFVANDASDNAKKKYRDKCDFYGVPLNFAFDRQELGRSIGKADRVVVAVTDKGLSELVRKSLANHAEVEFL</sequence>
<dbReference type="EMBL" id="VCIW01000005">
    <property type="protein sequence ID" value="TLS52242.1"/>
    <property type="molecule type" value="Genomic_DNA"/>
</dbReference>
<evidence type="ECO:0000313" key="3">
    <source>
        <dbReference type="Proteomes" id="UP000309676"/>
    </source>
</evidence>
<accession>A0A5R9G753</accession>
<dbReference type="InterPro" id="IPR029064">
    <property type="entry name" value="Ribosomal_eL30-like_sf"/>
</dbReference>
<keyword evidence="3" id="KW-1185">Reference proteome</keyword>
<organism evidence="2 3">
    <name type="scientific">Paenibacillus antri</name>
    <dbReference type="NCBI Taxonomy" id="2582848"/>
    <lineage>
        <taxon>Bacteria</taxon>
        <taxon>Bacillati</taxon>
        <taxon>Bacillota</taxon>
        <taxon>Bacilli</taxon>
        <taxon>Bacillales</taxon>
        <taxon>Paenibacillaceae</taxon>
        <taxon>Paenibacillus</taxon>
    </lineage>
</organism>
<dbReference type="OrthoDB" id="9794863at2"/>
<reference evidence="2 3" key="1">
    <citation type="submission" date="2019-05" db="EMBL/GenBank/DDBJ databases">
        <authorList>
            <person name="Narsing Rao M.P."/>
            <person name="Li W.J."/>
        </authorList>
    </citation>
    <scope>NUCLEOTIDE SEQUENCE [LARGE SCALE GENOMIC DNA]</scope>
    <source>
        <strain evidence="2 3">SYSU_K30003</strain>
    </source>
</reference>
<feature type="domain" description="Ribosomal protein eL8/eL30/eS12/Gadd45" evidence="1">
    <location>
        <begin position="9"/>
        <end position="94"/>
    </location>
</feature>
<protein>
    <submittedName>
        <fullName evidence="2">50S ribosomal protein L7ae</fullName>
    </submittedName>
</protein>
<dbReference type="Proteomes" id="UP000309676">
    <property type="component" value="Unassembled WGS sequence"/>
</dbReference>
<evidence type="ECO:0000259" key="1">
    <source>
        <dbReference type="Pfam" id="PF01248"/>
    </source>
</evidence>
<gene>
    <name evidence="2" type="ORF">FE782_09705</name>
</gene>
<dbReference type="GO" id="GO:0005840">
    <property type="term" value="C:ribosome"/>
    <property type="evidence" value="ECO:0007669"/>
    <property type="project" value="UniProtKB-KW"/>
</dbReference>
<name>A0A5R9G753_9BACL</name>
<keyword evidence="2" id="KW-0689">Ribosomal protein</keyword>